<evidence type="ECO:0000256" key="2">
    <source>
        <dbReference type="ARBA" id="ARBA00022801"/>
    </source>
</evidence>
<evidence type="ECO:0000313" key="7">
    <source>
        <dbReference type="Proteomes" id="UP000743001"/>
    </source>
</evidence>
<dbReference type="EMBL" id="JAHLQJ010000004">
    <property type="protein sequence ID" value="MBU5671405.1"/>
    <property type="molecule type" value="Genomic_DNA"/>
</dbReference>
<dbReference type="InterPro" id="IPR052176">
    <property type="entry name" value="Glycosyl_Hydrlase_43_Enz"/>
</dbReference>
<dbReference type="InterPro" id="IPR006710">
    <property type="entry name" value="Glyco_hydro_43"/>
</dbReference>
<keyword evidence="2 5" id="KW-0378">Hydrolase</keyword>
<dbReference type="RefSeq" id="WP_216477808.1">
    <property type="nucleotide sequence ID" value="NZ_JAHLQJ010000004.1"/>
</dbReference>
<evidence type="ECO:0000256" key="5">
    <source>
        <dbReference type="RuleBase" id="RU361187"/>
    </source>
</evidence>
<organism evidence="6 7">
    <name type="scientific">Paenibacillus brevis</name>
    <dbReference type="NCBI Taxonomy" id="2841508"/>
    <lineage>
        <taxon>Bacteria</taxon>
        <taxon>Bacillati</taxon>
        <taxon>Bacillota</taxon>
        <taxon>Bacilli</taxon>
        <taxon>Bacillales</taxon>
        <taxon>Paenibacillaceae</taxon>
        <taxon>Paenibacillus</taxon>
    </lineage>
</organism>
<proteinExistence type="inferred from homology"/>
<evidence type="ECO:0000256" key="4">
    <source>
        <dbReference type="ARBA" id="ARBA00023295"/>
    </source>
</evidence>
<dbReference type="PANTHER" id="PTHR43772">
    <property type="entry name" value="ENDO-1,4-BETA-XYLANASE"/>
    <property type="match status" value="1"/>
</dbReference>
<dbReference type="Pfam" id="PF04616">
    <property type="entry name" value="Glyco_hydro_43"/>
    <property type="match status" value="1"/>
</dbReference>
<keyword evidence="3" id="KW-0119">Carbohydrate metabolism</keyword>
<comment type="caution">
    <text evidence="6">The sequence shown here is derived from an EMBL/GenBank/DDBJ whole genome shotgun (WGS) entry which is preliminary data.</text>
</comment>
<evidence type="ECO:0000256" key="3">
    <source>
        <dbReference type="ARBA" id="ARBA00023277"/>
    </source>
</evidence>
<accession>A0ABS6FMH7</accession>
<protein>
    <submittedName>
        <fullName evidence="6">Family 43 glycosylhydrolase</fullName>
    </submittedName>
</protein>
<keyword evidence="1" id="KW-0624">Polysaccharide degradation</keyword>
<keyword evidence="7" id="KW-1185">Reference proteome</keyword>
<gene>
    <name evidence="6" type="ORF">KQJ23_06110</name>
</gene>
<dbReference type="PANTHER" id="PTHR43772:SF2">
    <property type="entry name" value="PUTATIVE (AFU_ORTHOLOGUE AFUA_2G04480)-RELATED"/>
    <property type="match status" value="1"/>
</dbReference>
<dbReference type="CDD" id="cd18620">
    <property type="entry name" value="GH43_XylA-like"/>
    <property type="match status" value="1"/>
</dbReference>
<keyword evidence="4 5" id="KW-0326">Glycosidase</keyword>
<dbReference type="Proteomes" id="UP000743001">
    <property type="component" value="Unassembled WGS sequence"/>
</dbReference>
<name>A0ABS6FMH7_9BACL</name>
<comment type="similarity">
    <text evidence="5">Belongs to the glycosyl hydrolase 43 family.</text>
</comment>
<evidence type="ECO:0000313" key="6">
    <source>
        <dbReference type="EMBL" id="MBU5671405.1"/>
    </source>
</evidence>
<reference evidence="6 7" key="1">
    <citation type="submission" date="2021-06" db="EMBL/GenBank/DDBJ databases">
        <authorList>
            <person name="Sun Q."/>
            <person name="Li D."/>
        </authorList>
    </citation>
    <scope>NUCLEOTIDE SEQUENCE [LARGE SCALE GENOMIC DNA]</scope>
    <source>
        <strain evidence="6 7">MSJ-6</strain>
    </source>
</reference>
<evidence type="ECO:0000256" key="1">
    <source>
        <dbReference type="ARBA" id="ARBA00022651"/>
    </source>
</evidence>
<sequence>MNKQGLNPFLPSYEYVPDGEPYVFGDRVYIYGSHDRFNGRYFCLNDYICWSAPVDNLKDWKYEGVIYRKNQDPSNRRGWYHLFAPDVTEGTDGRYYLYYAFDFLGIMSVAVSESPAGPYAFYGHIRYADGRVWGETSGDVFAFDPGVLMDDDGRVYLYTGFAPKKALPSIVTGFKKFSMKGGYVLELEPDMLTIKYGPELIIPKVGQAEGTGFEGHEFFEASSIRRIGKQYYFVYSSVHNHELCYAISNRPTGDFRYGGTLVSNGDLFLNGIYEEEHARNYIGNNHGGMVEINGQWYVFYHRQTNRHSYSRQACAEPITIEEDGSIRQVEMTSCGLNGKPLSGYGRYETYIACNLMKASGTARVDKLFSRWELRKHPYFTQEGKDREHSPNQYIANFRSGSIAGFKYFDIRGVTKIAVEVRGKAVGQFIVTTSLNGQEPAAVIDVVSSKQRSSFTADIRLENGKQALYFHFQGKGVPDFIAFELIL</sequence>
<keyword evidence="1" id="KW-0858">Xylan degradation</keyword>